<feature type="non-terminal residue" evidence="5">
    <location>
        <position position="46"/>
    </location>
</feature>
<keyword evidence="2" id="KW-0547">Nucleotide-binding</keyword>
<evidence type="ECO:0000256" key="3">
    <source>
        <dbReference type="ARBA" id="ARBA00022840"/>
    </source>
</evidence>
<evidence type="ECO:0000256" key="1">
    <source>
        <dbReference type="ARBA" id="ARBA00022448"/>
    </source>
</evidence>
<sequence>MTEIVKVQGLQKKFGKFQALKDVSFTVNAGEVVGFIGPNGAGKSTT</sequence>
<evidence type="ECO:0000256" key="2">
    <source>
        <dbReference type="ARBA" id="ARBA00022741"/>
    </source>
</evidence>
<name>A0A4U3K8J9_ENTFL</name>
<dbReference type="InterPro" id="IPR003439">
    <property type="entry name" value="ABC_transporter-like_ATP-bd"/>
</dbReference>
<dbReference type="AlphaFoldDB" id="A0A4U3K8J9"/>
<keyword evidence="3 5" id="KW-0067">ATP-binding</keyword>
<organism evidence="5 6">
    <name type="scientific">Enterococcus faecalis</name>
    <name type="common">Streptococcus faecalis</name>
    <dbReference type="NCBI Taxonomy" id="1351"/>
    <lineage>
        <taxon>Bacteria</taxon>
        <taxon>Bacillati</taxon>
        <taxon>Bacillota</taxon>
        <taxon>Bacilli</taxon>
        <taxon>Lactobacillales</taxon>
        <taxon>Enterococcaceae</taxon>
        <taxon>Enterococcus</taxon>
    </lineage>
</organism>
<dbReference type="EMBL" id="SIYF01000744">
    <property type="protein sequence ID" value="TKK57541.1"/>
    <property type="molecule type" value="Genomic_DNA"/>
</dbReference>
<evidence type="ECO:0000259" key="4">
    <source>
        <dbReference type="Pfam" id="PF00005"/>
    </source>
</evidence>
<reference evidence="5 6" key="1">
    <citation type="submission" date="2019-02" db="EMBL/GenBank/DDBJ databases">
        <title>Bacteria dissemination in different level of health care in South Africa: the effectiveness of infections prevention and control.</title>
        <authorList>
            <person name="Shobo C."/>
            <person name="Amoako D.G."/>
            <person name="Allam M."/>
            <person name="Ismail A."/>
            <person name="Bester L.A."/>
            <person name="Essack S.Y."/>
        </authorList>
    </citation>
    <scope>NUCLEOTIDE SEQUENCE [LARGE SCALE GENOMIC DNA]</scope>
    <source>
        <strain evidence="5 6">2SIL2</strain>
    </source>
</reference>
<dbReference type="PANTHER" id="PTHR42711">
    <property type="entry name" value="ABC TRANSPORTER ATP-BINDING PROTEIN"/>
    <property type="match status" value="1"/>
</dbReference>
<protein>
    <submittedName>
        <fullName evidence="5">ATP-binding cassette domain-containing protein</fullName>
    </submittedName>
</protein>
<dbReference type="InterPro" id="IPR050763">
    <property type="entry name" value="ABC_transporter_ATP-binding"/>
</dbReference>
<keyword evidence="1" id="KW-0813">Transport</keyword>
<dbReference type="Proteomes" id="UP000305511">
    <property type="component" value="Unassembled WGS sequence"/>
</dbReference>
<evidence type="ECO:0000313" key="6">
    <source>
        <dbReference type="Proteomes" id="UP000305511"/>
    </source>
</evidence>
<dbReference type="PANTHER" id="PTHR42711:SF1">
    <property type="entry name" value="ABC-TRANSPORT PROTEIN, ATP-BINDING COMPONENT"/>
    <property type="match status" value="1"/>
</dbReference>
<feature type="domain" description="ABC transporter" evidence="4">
    <location>
        <begin position="20"/>
        <end position="45"/>
    </location>
</feature>
<dbReference type="RefSeq" id="WP_137274614.1">
    <property type="nucleotide sequence ID" value="NZ_SIYF01000744.1"/>
</dbReference>
<dbReference type="GO" id="GO:0016887">
    <property type="term" value="F:ATP hydrolysis activity"/>
    <property type="evidence" value="ECO:0007669"/>
    <property type="project" value="InterPro"/>
</dbReference>
<gene>
    <name evidence="5" type="ORF">EY666_19470</name>
</gene>
<comment type="caution">
    <text evidence="5">The sequence shown here is derived from an EMBL/GenBank/DDBJ whole genome shotgun (WGS) entry which is preliminary data.</text>
</comment>
<accession>A0A4U3K8J9</accession>
<evidence type="ECO:0000313" key="5">
    <source>
        <dbReference type="EMBL" id="TKK57541.1"/>
    </source>
</evidence>
<dbReference type="GO" id="GO:0005524">
    <property type="term" value="F:ATP binding"/>
    <property type="evidence" value="ECO:0007669"/>
    <property type="project" value="UniProtKB-KW"/>
</dbReference>
<dbReference type="SUPFAM" id="SSF52540">
    <property type="entry name" value="P-loop containing nucleoside triphosphate hydrolases"/>
    <property type="match status" value="1"/>
</dbReference>
<dbReference type="InterPro" id="IPR027417">
    <property type="entry name" value="P-loop_NTPase"/>
</dbReference>
<proteinExistence type="predicted"/>
<dbReference type="Gene3D" id="3.40.50.300">
    <property type="entry name" value="P-loop containing nucleotide triphosphate hydrolases"/>
    <property type="match status" value="1"/>
</dbReference>
<dbReference type="Pfam" id="PF00005">
    <property type="entry name" value="ABC_tran"/>
    <property type="match status" value="1"/>
</dbReference>